<proteinExistence type="predicted"/>
<gene>
    <name evidence="3" type="ORF">DPPLL_17740</name>
</gene>
<organism evidence="3 4">
    <name type="scientific">Desulfofustis limnaeus</name>
    <dbReference type="NCBI Taxonomy" id="2740163"/>
    <lineage>
        <taxon>Bacteria</taxon>
        <taxon>Pseudomonadati</taxon>
        <taxon>Thermodesulfobacteriota</taxon>
        <taxon>Desulfobulbia</taxon>
        <taxon>Desulfobulbales</taxon>
        <taxon>Desulfocapsaceae</taxon>
        <taxon>Desulfofustis</taxon>
    </lineage>
</organism>
<reference evidence="3 4" key="1">
    <citation type="submission" date="2022-01" db="EMBL/GenBank/DDBJ databases">
        <title>Desulfofustis limnae sp. nov., a novel mesophilic sulfate-reducing bacterium isolated from marsh soil.</title>
        <authorList>
            <person name="Watanabe M."/>
            <person name="Takahashi A."/>
            <person name="Kojima H."/>
            <person name="Fukui M."/>
        </authorList>
    </citation>
    <scope>NUCLEOTIDE SEQUENCE [LARGE SCALE GENOMIC DNA]</scope>
    <source>
        <strain evidence="3 4">PPLL</strain>
    </source>
</reference>
<dbReference type="Proteomes" id="UP000830055">
    <property type="component" value="Chromosome"/>
</dbReference>
<protein>
    <recommendedName>
        <fullName evidence="5">Secreted protein</fullName>
    </recommendedName>
</protein>
<name>A0ABN6M3C8_9BACT</name>
<evidence type="ECO:0000256" key="2">
    <source>
        <dbReference type="SAM" id="Phobius"/>
    </source>
</evidence>
<evidence type="ECO:0000313" key="4">
    <source>
        <dbReference type="Proteomes" id="UP000830055"/>
    </source>
</evidence>
<evidence type="ECO:0008006" key="5">
    <source>
        <dbReference type="Google" id="ProtNLM"/>
    </source>
</evidence>
<keyword evidence="2" id="KW-1133">Transmembrane helix</keyword>
<keyword evidence="2" id="KW-0812">Transmembrane</keyword>
<feature type="region of interest" description="Disordered" evidence="1">
    <location>
        <begin position="72"/>
        <end position="93"/>
    </location>
</feature>
<accession>A0ABN6M3C8</accession>
<sequence length="139" mass="15141">MLRSGGVGDQIAVRLVALLGLVVAGMADGTGHLVRFVKLQRMAGKAGGGTRGGVGCCSIFFFLGAADDCEDNHGKNRQPDKAPNPRGSNLGNNLWETRRNNLSAARIDCRWNWKWLLEIDHDTPAFNSWWLNSACSTSR</sequence>
<keyword evidence="4" id="KW-1185">Reference proteome</keyword>
<feature type="transmembrane region" description="Helical" evidence="2">
    <location>
        <begin position="12"/>
        <end position="34"/>
    </location>
</feature>
<evidence type="ECO:0000313" key="3">
    <source>
        <dbReference type="EMBL" id="BDD87409.1"/>
    </source>
</evidence>
<keyword evidence="2" id="KW-0472">Membrane</keyword>
<evidence type="ECO:0000256" key="1">
    <source>
        <dbReference type="SAM" id="MobiDB-lite"/>
    </source>
</evidence>
<dbReference type="EMBL" id="AP025516">
    <property type="protein sequence ID" value="BDD87409.1"/>
    <property type="molecule type" value="Genomic_DNA"/>
</dbReference>